<evidence type="ECO:0000313" key="13">
    <source>
        <dbReference type="Proteomes" id="UP000092124"/>
    </source>
</evidence>
<keyword evidence="6 10" id="KW-0472">Membrane</keyword>
<feature type="transmembrane region" description="Helical" evidence="10">
    <location>
        <begin position="138"/>
        <end position="155"/>
    </location>
</feature>
<dbReference type="PROSITE" id="PS00237">
    <property type="entry name" value="G_PROTEIN_RECEP_F1_1"/>
    <property type="match status" value="1"/>
</dbReference>
<evidence type="ECO:0000256" key="2">
    <source>
        <dbReference type="ARBA" id="ARBA00022475"/>
    </source>
</evidence>
<keyword evidence="5 9" id="KW-0297">G-protein coupled receptor</keyword>
<evidence type="ECO:0000256" key="5">
    <source>
        <dbReference type="ARBA" id="ARBA00023040"/>
    </source>
</evidence>
<dbReference type="GO" id="GO:0001621">
    <property type="term" value="F:G protein-coupled ADP receptor activity"/>
    <property type="evidence" value="ECO:0007669"/>
    <property type="project" value="TreeGrafter"/>
</dbReference>
<feature type="transmembrane region" description="Helical" evidence="10">
    <location>
        <begin position="251"/>
        <end position="283"/>
    </location>
</feature>
<dbReference type="Pfam" id="PF00001">
    <property type="entry name" value="7tm_1"/>
    <property type="match status" value="2"/>
</dbReference>
<dbReference type="PRINTS" id="PR00237">
    <property type="entry name" value="GPCRRHODOPSN"/>
</dbReference>
<feature type="domain" description="G-protein coupled receptors family 1 profile" evidence="11">
    <location>
        <begin position="17"/>
        <end position="225"/>
    </location>
</feature>
<dbReference type="Gene3D" id="1.20.1070.10">
    <property type="entry name" value="Rhodopsin 7-helix transmembrane proteins"/>
    <property type="match status" value="2"/>
</dbReference>
<dbReference type="InterPro" id="IPR000276">
    <property type="entry name" value="GPCR_Rhodpsn"/>
</dbReference>
<sequence>MPLTTLTHSELAPSGISSILFLTCISAHRYSGVVYPLKSLGRLKKKNAIYVSVLVWLIVVVAISPILFYSGTGIRKNKTITCYDTTSDEYLRSYFIYSMCTTVAMFCIPLVLILGCYGLIVRALIYKDLDNSPLRRKSIYLVIIVLTVFAVSYIPFHVMKTMNLRARLDFQTPEIILFLTCISAHRYSGVVYPLKSLGRLKKKNAIYVSVLVWLIVVVAISPILFYSGTGIRKNKTITCYDTTSDEYLRSYFIYSMCTTVAMFCIPLVLILGCYGLIVRALIYKDLDNSPLRRKSIYLVIIVLTVFAVSYIPFHVMKTMNLRARLDFQTPEMCAFNDRVYATYQVHEEKLHLAFLSSGSFTHSVLPQKPTEEDTSSVFHF</sequence>
<name>A0A1A6HIR2_NEOLE</name>
<evidence type="ECO:0000256" key="1">
    <source>
        <dbReference type="ARBA" id="ARBA00004651"/>
    </source>
</evidence>
<protein>
    <recommendedName>
        <fullName evidence="11">G-protein coupled receptors family 1 profile domain-containing protein</fullName>
    </recommendedName>
</protein>
<dbReference type="Proteomes" id="UP000092124">
    <property type="component" value="Unassembled WGS sequence"/>
</dbReference>
<dbReference type="PROSITE" id="PS50262">
    <property type="entry name" value="G_PROTEIN_RECEP_F1_2"/>
    <property type="match status" value="2"/>
</dbReference>
<dbReference type="OrthoDB" id="8190652at2759"/>
<organism evidence="12 13">
    <name type="scientific">Neotoma lepida</name>
    <name type="common">Desert woodrat</name>
    <dbReference type="NCBI Taxonomy" id="56216"/>
    <lineage>
        <taxon>Eukaryota</taxon>
        <taxon>Metazoa</taxon>
        <taxon>Chordata</taxon>
        <taxon>Craniata</taxon>
        <taxon>Vertebrata</taxon>
        <taxon>Euteleostomi</taxon>
        <taxon>Mammalia</taxon>
        <taxon>Eutheria</taxon>
        <taxon>Euarchontoglires</taxon>
        <taxon>Glires</taxon>
        <taxon>Rodentia</taxon>
        <taxon>Myomorpha</taxon>
        <taxon>Muroidea</taxon>
        <taxon>Cricetidae</taxon>
        <taxon>Neotominae</taxon>
        <taxon>Neotoma</taxon>
    </lineage>
</organism>
<gene>
    <name evidence="12" type="ORF">A6R68_19761</name>
</gene>
<evidence type="ECO:0000256" key="8">
    <source>
        <dbReference type="ARBA" id="ARBA00023224"/>
    </source>
</evidence>
<dbReference type="PANTHER" id="PTHR24231:SF2">
    <property type="entry name" value="P2Y PURINOCEPTOR 1"/>
    <property type="match status" value="1"/>
</dbReference>
<dbReference type="GO" id="GO:0005886">
    <property type="term" value="C:plasma membrane"/>
    <property type="evidence" value="ECO:0007669"/>
    <property type="project" value="UniProtKB-SubCell"/>
</dbReference>
<comment type="similarity">
    <text evidence="9">Belongs to the G-protein coupled receptor 1 family.</text>
</comment>
<comment type="caution">
    <text evidence="12">The sequence shown here is derived from an EMBL/GenBank/DDBJ whole genome shotgun (WGS) entry which is preliminary data.</text>
</comment>
<evidence type="ECO:0000256" key="7">
    <source>
        <dbReference type="ARBA" id="ARBA00023170"/>
    </source>
</evidence>
<dbReference type="GO" id="GO:0005524">
    <property type="term" value="F:ATP binding"/>
    <property type="evidence" value="ECO:0007669"/>
    <property type="project" value="TreeGrafter"/>
</dbReference>
<keyword evidence="3 9" id="KW-0812">Transmembrane</keyword>
<evidence type="ECO:0000256" key="10">
    <source>
        <dbReference type="SAM" id="Phobius"/>
    </source>
</evidence>
<feature type="domain" description="G-protein coupled receptors family 1 profile" evidence="11">
    <location>
        <begin position="239"/>
        <end position="316"/>
    </location>
</feature>
<keyword evidence="13" id="KW-1185">Reference proteome</keyword>
<dbReference type="GO" id="GO:0045031">
    <property type="term" value="F:G protein-coupled ATP receptor activity"/>
    <property type="evidence" value="ECO:0007669"/>
    <property type="project" value="TreeGrafter"/>
</dbReference>
<accession>A0A1A6HIR2</accession>
<keyword evidence="8 9" id="KW-0807">Transducer</keyword>
<proteinExistence type="inferred from homology"/>
<feature type="transmembrane region" description="Helical" evidence="10">
    <location>
        <begin position="206"/>
        <end position="226"/>
    </location>
</feature>
<evidence type="ECO:0000259" key="11">
    <source>
        <dbReference type="PROSITE" id="PS50262"/>
    </source>
</evidence>
<comment type="subcellular location">
    <subcellularLocation>
        <location evidence="1">Cell membrane</location>
        <topology evidence="1">Multi-pass membrane protein</topology>
    </subcellularLocation>
</comment>
<keyword evidence="2" id="KW-1003">Cell membrane</keyword>
<feature type="transmembrane region" description="Helical" evidence="10">
    <location>
        <begin position="295"/>
        <end position="313"/>
    </location>
</feature>
<dbReference type="EMBL" id="LZPO01027781">
    <property type="protein sequence ID" value="OBS77850.1"/>
    <property type="molecule type" value="Genomic_DNA"/>
</dbReference>
<dbReference type="GO" id="GO:0031686">
    <property type="term" value="F:A1 adenosine receptor binding"/>
    <property type="evidence" value="ECO:0007669"/>
    <property type="project" value="TreeGrafter"/>
</dbReference>
<evidence type="ECO:0000256" key="4">
    <source>
        <dbReference type="ARBA" id="ARBA00022989"/>
    </source>
</evidence>
<evidence type="ECO:0000313" key="12">
    <source>
        <dbReference type="EMBL" id="OBS77850.1"/>
    </source>
</evidence>
<evidence type="ECO:0000256" key="6">
    <source>
        <dbReference type="ARBA" id="ARBA00023136"/>
    </source>
</evidence>
<dbReference type="PRINTS" id="PR01157">
    <property type="entry name" value="P2YPURNOCPTR"/>
</dbReference>
<dbReference type="AlphaFoldDB" id="A0A1A6HIR2"/>
<dbReference type="InterPro" id="IPR017452">
    <property type="entry name" value="GPCR_Rhodpsn_7TM"/>
</dbReference>
<keyword evidence="7 9" id="KW-0675">Receptor</keyword>
<reference evidence="12 13" key="1">
    <citation type="submission" date="2016-06" db="EMBL/GenBank/DDBJ databases">
        <title>The Draft Genome Sequence and Annotation of the Desert Woodrat Neotoma lepida.</title>
        <authorList>
            <person name="Campbell M."/>
            <person name="Oakeson K.F."/>
            <person name="Yandell M."/>
            <person name="Halpert J.R."/>
            <person name="Dearing D."/>
        </authorList>
    </citation>
    <scope>NUCLEOTIDE SEQUENCE [LARGE SCALE GENOMIC DNA]</scope>
    <source>
        <strain evidence="12">417</strain>
        <tissue evidence="12">Liver</tissue>
    </source>
</reference>
<feature type="transmembrane region" description="Helical" evidence="10">
    <location>
        <begin position="49"/>
        <end position="69"/>
    </location>
</feature>
<dbReference type="SUPFAM" id="SSF81321">
    <property type="entry name" value="Family A G protein-coupled receptor-like"/>
    <property type="match status" value="2"/>
</dbReference>
<feature type="transmembrane region" description="Helical" evidence="10">
    <location>
        <begin position="94"/>
        <end position="126"/>
    </location>
</feature>
<feature type="transmembrane region" description="Helical" evidence="10">
    <location>
        <begin position="15"/>
        <end position="37"/>
    </location>
</feature>
<dbReference type="STRING" id="56216.A0A1A6HIR2"/>
<dbReference type="GO" id="GO:0007200">
    <property type="term" value="P:phospholipase C-activating G protein-coupled receptor signaling pathway"/>
    <property type="evidence" value="ECO:0007669"/>
    <property type="project" value="TreeGrafter"/>
</dbReference>
<keyword evidence="4 10" id="KW-1133">Transmembrane helix</keyword>
<evidence type="ECO:0000256" key="3">
    <source>
        <dbReference type="ARBA" id="ARBA00022692"/>
    </source>
</evidence>
<evidence type="ECO:0000256" key="9">
    <source>
        <dbReference type="RuleBase" id="RU000688"/>
    </source>
</evidence>
<dbReference type="PANTHER" id="PTHR24231">
    <property type="entry name" value="PURINOCEPTOR-RELATED G-PROTEIN COUPLED RECEPTOR"/>
    <property type="match status" value="1"/>
</dbReference>